<proteinExistence type="predicted"/>
<reference evidence="3" key="1">
    <citation type="journal article" date="2017" name="bioRxiv">
        <title>Comparative analysis of the genomes of Stylophora pistillata and Acropora digitifera provides evidence for extensive differences between species of corals.</title>
        <authorList>
            <person name="Voolstra C.R."/>
            <person name="Li Y."/>
            <person name="Liew Y.J."/>
            <person name="Baumgarten S."/>
            <person name="Zoccola D."/>
            <person name="Flot J.-F."/>
            <person name="Tambutte S."/>
            <person name="Allemand D."/>
            <person name="Aranda M."/>
        </authorList>
    </citation>
    <scope>NUCLEOTIDE SEQUENCE [LARGE SCALE GENOMIC DNA]</scope>
</reference>
<feature type="region of interest" description="Disordered" evidence="1">
    <location>
        <begin position="61"/>
        <end position="111"/>
    </location>
</feature>
<accession>A0A2B4SWE8</accession>
<evidence type="ECO:0000256" key="1">
    <source>
        <dbReference type="SAM" id="MobiDB-lite"/>
    </source>
</evidence>
<feature type="region of interest" description="Disordered" evidence="1">
    <location>
        <begin position="247"/>
        <end position="273"/>
    </location>
</feature>
<dbReference type="EMBL" id="LSMT01000019">
    <property type="protein sequence ID" value="PFX32735.1"/>
    <property type="molecule type" value="Genomic_DNA"/>
</dbReference>
<keyword evidence="3" id="KW-1185">Reference proteome</keyword>
<dbReference type="OrthoDB" id="5979748at2759"/>
<evidence type="ECO:0000313" key="2">
    <source>
        <dbReference type="EMBL" id="PFX32735.1"/>
    </source>
</evidence>
<dbReference type="AlphaFoldDB" id="A0A2B4SWE8"/>
<organism evidence="2 3">
    <name type="scientific">Stylophora pistillata</name>
    <name type="common">Smooth cauliflower coral</name>
    <dbReference type="NCBI Taxonomy" id="50429"/>
    <lineage>
        <taxon>Eukaryota</taxon>
        <taxon>Metazoa</taxon>
        <taxon>Cnidaria</taxon>
        <taxon>Anthozoa</taxon>
        <taxon>Hexacorallia</taxon>
        <taxon>Scleractinia</taxon>
        <taxon>Astrocoeniina</taxon>
        <taxon>Pocilloporidae</taxon>
        <taxon>Stylophora</taxon>
    </lineage>
</organism>
<sequence>MKNYAHFRLARVQDSRLMAGIHLPDIGKLGIHIATGIRDKKKVAPSNMAENARYQALSTRLESEKHERSRVLNKEERRMKRKKHRIDKRRQDIERNRRQEHNSNVDNSDGKIFLPSISLSKTANSHNYGDELISEDPQDFDPHPGKSSSAIFPIQDEFSQLLESSEGDGRFREKRKIVRLPSIETNSGDNKIKHRKTAPLRKNLKANNLTNKDSNTLEIKDVDSGIERELRVMPNPQIETFNVSIKQDQRWDKDMSDPTGKEEVGNQSEDHRQAEKIVSSELIIDESVSSENPFNYLLLKEHRRKALHQNLEDAFRAIKTCRYIRTPIRRAEETDFDEEI</sequence>
<name>A0A2B4SWE8_STYPI</name>
<dbReference type="Proteomes" id="UP000225706">
    <property type="component" value="Unassembled WGS sequence"/>
</dbReference>
<gene>
    <name evidence="2" type="ORF">AWC38_SpisGene2411</name>
</gene>
<feature type="compositionally biased region" description="Basic and acidic residues" evidence="1">
    <location>
        <begin position="89"/>
        <end position="103"/>
    </location>
</feature>
<feature type="compositionally biased region" description="Basic residues" evidence="1">
    <location>
        <begin position="79"/>
        <end position="88"/>
    </location>
</feature>
<comment type="caution">
    <text evidence="2">The sequence shown here is derived from an EMBL/GenBank/DDBJ whole genome shotgun (WGS) entry which is preliminary data.</text>
</comment>
<evidence type="ECO:0000313" key="3">
    <source>
        <dbReference type="Proteomes" id="UP000225706"/>
    </source>
</evidence>
<feature type="compositionally biased region" description="Basic and acidic residues" evidence="1">
    <location>
        <begin position="61"/>
        <end position="78"/>
    </location>
</feature>
<protein>
    <submittedName>
        <fullName evidence="2">Uncharacterized protein</fullName>
    </submittedName>
</protein>